<name>A0A2G5I0A3_CERBT</name>
<evidence type="ECO:0000313" key="3">
    <source>
        <dbReference type="EMBL" id="WPA98350.1"/>
    </source>
</evidence>
<gene>
    <name evidence="2" type="ORF">CB0940_05768</name>
    <name evidence="3" type="ORF">RHO25_002962</name>
</gene>
<evidence type="ECO:0000313" key="4">
    <source>
        <dbReference type="Proteomes" id="UP000230605"/>
    </source>
</evidence>
<protein>
    <submittedName>
        <fullName evidence="2">Uncharacterized protein</fullName>
    </submittedName>
</protein>
<feature type="compositionally biased region" description="Basic and acidic residues" evidence="1">
    <location>
        <begin position="159"/>
        <end position="171"/>
    </location>
</feature>
<sequence length="180" mass="20538">MRVIYNDLLTAHVANCEMDGKDHFFCHFALGNRKGHRTDLEWALAHTHFPASNTNNPDPHCKWLGRASEDDFLAPGIRIRIGLSFKNRPPTFWDFMLIFEMGARLHLCASRDVTLIFATRKKEAGIFRDASTSNAIVKIANRVFALGKAFYRKKAKVRDGRGPKKYSDHAGSRRLPQRVI</sequence>
<proteinExistence type="predicted"/>
<dbReference type="Proteomes" id="UP001302367">
    <property type="component" value="Chromosome 2"/>
</dbReference>
<evidence type="ECO:0000313" key="5">
    <source>
        <dbReference type="Proteomes" id="UP001302367"/>
    </source>
</evidence>
<evidence type="ECO:0000313" key="2">
    <source>
        <dbReference type="EMBL" id="PIA97922.1"/>
    </source>
</evidence>
<organism evidence="2 4">
    <name type="scientific">Cercospora beticola</name>
    <name type="common">Sugarbeet leaf spot fungus</name>
    <dbReference type="NCBI Taxonomy" id="122368"/>
    <lineage>
        <taxon>Eukaryota</taxon>
        <taxon>Fungi</taxon>
        <taxon>Dikarya</taxon>
        <taxon>Ascomycota</taxon>
        <taxon>Pezizomycotina</taxon>
        <taxon>Dothideomycetes</taxon>
        <taxon>Dothideomycetidae</taxon>
        <taxon>Mycosphaerellales</taxon>
        <taxon>Mycosphaerellaceae</taxon>
        <taxon>Cercospora</taxon>
    </lineage>
</organism>
<dbReference type="EMBL" id="CP134185">
    <property type="protein sequence ID" value="WPA98350.1"/>
    <property type="molecule type" value="Genomic_DNA"/>
</dbReference>
<dbReference type="AlphaFoldDB" id="A0A2G5I0A3"/>
<evidence type="ECO:0000256" key="1">
    <source>
        <dbReference type="SAM" id="MobiDB-lite"/>
    </source>
</evidence>
<keyword evidence="5" id="KW-1185">Reference proteome</keyword>
<reference evidence="2 4" key="1">
    <citation type="submission" date="2015-10" db="EMBL/GenBank/DDBJ databases">
        <title>The cercosporin biosynthetic gene cluster was horizontally transferred to several fungal lineages and shown to be expanded in Cercospora beticola based on microsynteny with recipient genomes.</title>
        <authorList>
            <person name="De Jonge R."/>
            <person name="Ebert M.K."/>
            <person name="Suttle J.C."/>
            <person name="Jurick Ii W.M."/>
            <person name="Secor G.A."/>
            <person name="Thomma B.P."/>
            <person name="Van De Peer Y."/>
            <person name="Bolton M.D."/>
        </authorList>
    </citation>
    <scope>NUCLEOTIDE SEQUENCE [LARGE SCALE GENOMIC DNA]</scope>
    <source>
        <strain evidence="2 4">09-40</strain>
    </source>
</reference>
<reference evidence="3 5" key="2">
    <citation type="submission" date="2023-09" db="EMBL/GenBank/DDBJ databases">
        <title>Complete-Gapless Cercospora beticola genome.</title>
        <authorList>
            <person name="Wyatt N.A."/>
            <person name="Spanner R.E."/>
            <person name="Bolton M.D."/>
        </authorList>
    </citation>
    <scope>NUCLEOTIDE SEQUENCE [LARGE SCALE GENOMIC DNA]</scope>
    <source>
        <strain evidence="3">Cb09-40</strain>
    </source>
</reference>
<dbReference type="EMBL" id="LKMD01000102">
    <property type="protein sequence ID" value="PIA97922.1"/>
    <property type="molecule type" value="Genomic_DNA"/>
</dbReference>
<accession>A0A2G5I0A3</accession>
<feature type="region of interest" description="Disordered" evidence="1">
    <location>
        <begin position="159"/>
        <end position="180"/>
    </location>
</feature>
<dbReference type="Proteomes" id="UP000230605">
    <property type="component" value="Chromosome 2"/>
</dbReference>